<evidence type="ECO:0000256" key="1">
    <source>
        <dbReference type="SAM" id="MobiDB-lite"/>
    </source>
</evidence>
<dbReference type="InterPro" id="IPR009003">
    <property type="entry name" value="Peptidase_S1_PA"/>
</dbReference>
<dbReference type="STRING" id="105785.A0A2J7RH36"/>
<dbReference type="Proteomes" id="UP000235965">
    <property type="component" value="Unassembled WGS sequence"/>
</dbReference>
<dbReference type="InterPro" id="IPR043504">
    <property type="entry name" value="Peptidase_S1_PA_chymotrypsin"/>
</dbReference>
<feature type="domain" description="Peptidase S1" evidence="2">
    <location>
        <begin position="144"/>
        <end position="340"/>
    </location>
</feature>
<feature type="region of interest" description="Disordered" evidence="1">
    <location>
        <begin position="1"/>
        <end position="49"/>
    </location>
</feature>
<dbReference type="InParanoid" id="A0A2J7RH36"/>
<dbReference type="EMBL" id="NEVH01003749">
    <property type="protein sequence ID" value="PNF40117.1"/>
    <property type="molecule type" value="Genomic_DNA"/>
</dbReference>
<comment type="caution">
    <text evidence="3">The sequence shown here is derived from an EMBL/GenBank/DDBJ whole genome shotgun (WGS) entry which is preliminary data.</text>
</comment>
<name>A0A2J7RH36_9NEOP</name>
<dbReference type="AlphaFoldDB" id="A0A2J7RH36"/>
<dbReference type="PANTHER" id="PTHR24258">
    <property type="entry name" value="SERINE PROTEASE-RELATED"/>
    <property type="match status" value="1"/>
</dbReference>
<dbReference type="SUPFAM" id="SSF50494">
    <property type="entry name" value="Trypsin-like serine proteases"/>
    <property type="match status" value="1"/>
</dbReference>
<dbReference type="CDD" id="cd00190">
    <property type="entry name" value="Tryp_SPc"/>
    <property type="match status" value="1"/>
</dbReference>
<evidence type="ECO:0000313" key="4">
    <source>
        <dbReference type="Proteomes" id="UP000235965"/>
    </source>
</evidence>
<evidence type="ECO:0000313" key="3">
    <source>
        <dbReference type="EMBL" id="PNF40117.1"/>
    </source>
</evidence>
<keyword evidence="4" id="KW-1185">Reference proteome</keyword>
<dbReference type="SMART" id="SM00020">
    <property type="entry name" value="Tryp_SPc"/>
    <property type="match status" value="1"/>
</dbReference>
<dbReference type="Pfam" id="PF00089">
    <property type="entry name" value="Trypsin"/>
    <property type="match status" value="1"/>
</dbReference>
<dbReference type="PROSITE" id="PS50240">
    <property type="entry name" value="TRYPSIN_DOM"/>
    <property type="match status" value="1"/>
</dbReference>
<sequence>MQHASTAVTSPRDIAVARQQSTTPDSVASNTAPDDNGPERGYIRSSEGYSQLVPSKPAGRVDSIAAVAERRTGRVCDYRSGRGTNSCGCVSTISCQPLPATDGSGVIDIRIVTTDDKLYEMLSSQSSDYEDKLYSWMRCHIVWNCPGVKVRLGDWDITRNIEPYSYQDYIISNVYIHPHFNSANLQNDIAVIKLYQQIPLGVYPNINPACLSRQNAAFTGQRCIVAGWGTDAFGPSGQYQSIEKEATVPVLGWSDCQAKLQATRLGSQFQFNPNSFICAGGEEGYDACTGDGGSALVCEVNGQHYVAGIVAWGIGCADKGVPGVYVNVPSYIDWINQKISQT</sequence>
<dbReference type="GO" id="GO:0004252">
    <property type="term" value="F:serine-type endopeptidase activity"/>
    <property type="evidence" value="ECO:0007669"/>
    <property type="project" value="InterPro"/>
</dbReference>
<feature type="compositionally biased region" description="Polar residues" evidence="1">
    <location>
        <begin position="18"/>
        <end position="33"/>
    </location>
</feature>
<dbReference type="OrthoDB" id="6656697at2759"/>
<dbReference type="Gene3D" id="2.40.10.10">
    <property type="entry name" value="Trypsin-like serine proteases"/>
    <property type="match status" value="1"/>
</dbReference>
<organism evidence="3 4">
    <name type="scientific">Cryptotermes secundus</name>
    <dbReference type="NCBI Taxonomy" id="105785"/>
    <lineage>
        <taxon>Eukaryota</taxon>
        <taxon>Metazoa</taxon>
        <taxon>Ecdysozoa</taxon>
        <taxon>Arthropoda</taxon>
        <taxon>Hexapoda</taxon>
        <taxon>Insecta</taxon>
        <taxon>Pterygota</taxon>
        <taxon>Neoptera</taxon>
        <taxon>Polyneoptera</taxon>
        <taxon>Dictyoptera</taxon>
        <taxon>Blattodea</taxon>
        <taxon>Blattoidea</taxon>
        <taxon>Termitoidae</taxon>
        <taxon>Kalotermitidae</taxon>
        <taxon>Cryptotermitinae</taxon>
        <taxon>Cryptotermes</taxon>
    </lineage>
</organism>
<proteinExistence type="predicted"/>
<dbReference type="GO" id="GO:0006508">
    <property type="term" value="P:proteolysis"/>
    <property type="evidence" value="ECO:0007669"/>
    <property type="project" value="InterPro"/>
</dbReference>
<protein>
    <recommendedName>
        <fullName evidence="2">Peptidase S1 domain-containing protein</fullName>
    </recommendedName>
</protein>
<gene>
    <name evidence="3" type="ORF">B7P43_G09980</name>
</gene>
<dbReference type="PANTHER" id="PTHR24258:SF116">
    <property type="entry name" value="FI16631P1-RELATED"/>
    <property type="match status" value="1"/>
</dbReference>
<evidence type="ECO:0000259" key="2">
    <source>
        <dbReference type="PROSITE" id="PS50240"/>
    </source>
</evidence>
<accession>A0A2J7RH36</accession>
<dbReference type="InterPro" id="IPR001254">
    <property type="entry name" value="Trypsin_dom"/>
</dbReference>
<reference evidence="3 4" key="1">
    <citation type="submission" date="2017-12" db="EMBL/GenBank/DDBJ databases">
        <title>Hemimetabolous genomes reveal molecular basis of termite eusociality.</title>
        <authorList>
            <person name="Harrison M.C."/>
            <person name="Jongepier E."/>
            <person name="Robertson H.M."/>
            <person name="Arning N."/>
            <person name="Bitard-Feildel T."/>
            <person name="Chao H."/>
            <person name="Childers C.P."/>
            <person name="Dinh H."/>
            <person name="Doddapaneni H."/>
            <person name="Dugan S."/>
            <person name="Gowin J."/>
            <person name="Greiner C."/>
            <person name="Han Y."/>
            <person name="Hu H."/>
            <person name="Hughes D.S.T."/>
            <person name="Huylmans A.-K."/>
            <person name="Kemena C."/>
            <person name="Kremer L.P.M."/>
            <person name="Lee S.L."/>
            <person name="Lopez-Ezquerra A."/>
            <person name="Mallet L."/>
            <person name="Monroy-Kuhn J.M."/>
            <person name="Moser A."/>
            <person name="Murali S.C."/>
            <person name="Muzny D.M."/>
            <person name="Otani S."/>
            <person name="Piulachs M.-D."/>
            <person name="Poelchau M."/>
            <person name="Qu J."/>
            <person name="Schaub F."/>
            <person name="Wada-Katsumata A."/>
            <person name="Worley K.C."/>
            <person name="Xie Q."/>
            <person name="Ylla G."/>
            <person name="Poulsen M."/>
            <person name="Gibbs R.A."/>
            <person name="Schal C."/>
            <person name="Richards S."/>
            <person name="Belles X."/>
            <person name="Korb J."/>
            <person name="Bornberg-Bauer E."/>
        </authorList>
    </citation>
    <scope>NUCLEOTIDE SEQUENCE [LARGE SCALE GENOMIC DNA]</scope>
    <source>
        <tissue evidence="3">Whole body</tissue>
    </source>
</reference>